<proteinExistence type="predicted"/>
<evidence type="ECO:0000313" key="1">
    <source>
        <dbReference type="EnsemblMetazoa" id="GBRI012742-PA"/>
    </source>
</evidence>
<evidence type="ECO:0000313" key="2">
    <source>
        <dbReference type="Proteomes" id="UP000091820"/>
    </source>
</evidence>
<dbReference type="Proteomes" id="UP000091820">
    <property type="component" value="Unassembled WGS sequence"/>
</dbReference>
<protein>
    <submittedName>
        <fullName evidence="1">Uncharacterized protein</fullName>
    </submittedName>
</protein>
<reference evidence="2" key="1">
    <citation type="submission" date="2014-03" db="EMBL/GenBank/DDBJ databases">
        <authorList>
            <person name="Aksoy S."/>
            <person name="Warren W."/>
            <person name="Wilson R.K."/>
        </authorList>
    </citation>
    <scope>NUCLEOTIDE SEQUENCE [LARGE SCALE GENOMIC DNA]</scope>
    <source>
        <strain evidence="2">IAEA</strain>
    </source>
</reference>
<accession>A0A1A9WAZ2</accession>
<sequence>MQRCELFTLPFCILLVDKDKQQQQQQQQATETNCRDVEIYIICGKKKKHTLGSPNGKHLKTLIASGQRLKQLLLVLSQNLISAHHLRYRCFWSNFGLPYSLVLMDD</sequence>
<reference evidence="1" key="2">
    <citation type="submission" date="2020-05" db="UniProtKB">
        <authorList>
            <consortium name="EnsemblMetazoa"/>
        </authorList>
    </citation>
    <scope>IDENTIFICATION</scope>
    <source>
        <strain evidence="1">IAEA</strain>
    </source>
</reference>
<organism evidence="1 2">
    <name type="scientific">Glossina brevipalpis</name>
    <dbReference type="NCBI Taxonomy" id="37001"/>
    <lineage>
        <taxon>Eukaryota</taxon>
        <taxon>Metazoa</taxon>
        <taxon>Ecdysozoa</taxon>
        <taxon>Arthropoda</taxon>
        <taxon>Hexapoda</taxon>
        <taxon>Insecta</taxon>
        <taxon>Pterygota</taxon>
        <taxon>Neoptera</taxon>
        <taxon>Endopterygota</taxon>
        <taxon>Diptera</taxon>
        <taxon>Brachycera</taxon>
        <taxon>Muscomorpha</taxon>
        <taxon>Hippoboscoidea</taxon>
        <taxon>Glossinidae</taxon>
        <taxon>Glossina</taxon>
    </lineage>
</organism>
<dbReference type="AlphaFoldDB" id="A0A1A9WAZ2"/>
<keyword evidence="2" id="KW-1185">Reference proteome</keyword>
<name>A0A1A9WAZ2_9MUSC</name>
<dbReference type="VEuPathDB" id="VectorBase:GBRI012742"/>
<dbReference type="EnsemblMetazoa" id="GBRI012742-RA">
    <property type="protein sequence ID" value="GBRI012742-PA"/>
    <property type="gene ID" value="GBRI012742"/>
</dbReference>